<dbReference type="Proteomes" id="UP000199373">
    <property type="component" value="Unassembled WGS sequence"/>
</dbReference>
<accession>A0A1I0M4W7</accession>
<evidence type="ECO:0000313" key="2">
    <source>
        <dbReference type="Proteomes" id="UP000199373"/>
    </source>
</evidence>
<evidence type="ECO:0000313" key="1">
    <source>
        <dbReference type="EMBL" id="SEV82421.1"/>
    </source>
</evidence>
<protein>
    <submittedName>
        <fullName evidence="1">Uncharacterized protein</fullName>
    </submittedName>
</protein>
<dbReference type="EMBL" id="FOIQ01000001">
    <property type="protein sequence ID" value="SEV82421.1"/>
    <property type="molecule type" value="Genomic_DNA"/>
</dbReference>
<keyword evidence="2" id="KW-1185">Reference proteome</keyword>
<dbReference type="AlphaFoldDB" id="A0A1I0M4W7"/>
<dbReference type="RefSeq" id="WP_091914201.1">
    <property type="nucleotide sequence ID" value="NZ_FOIQ01000001.1"/>
</dbReference>
<organism evidence="1 2">
    <name type="scientific">Prevotella aff. ruminicola Tc2-24</name>
    <dbReference type="NCBI Taxonomy" id="81582"/>
    <lineage>
        <taxon>Bacteria</taxon>
        <taxon>Pseudomonadati</taxon>
        <taxon>Bacteroidota</taxon>
        <taxon>Bacteroidia</taxon>
        <taxon>Bacteroidales</taxon>
        <taxon>Prevotellaceae</taxon>
        <taxon>Prevotella</taxon>
    </lineage>
</organism>
<gene>
    <name evidence="1" type="ORF">SAMN04487850_0239</name>
</gene>
<name>A0A1I0M4W7_9BACT</name>
<reference evidence="1 2" key="1">
    <citation type="submission" date="2016-10" db="EMBL/GenBank/DDBJ databases">
        <authorList>
            <person name="de Groot N.N."/>
        </authorList>
    </citation>
    <scope>NUCLEOTIDE SEQUENCE [LARGE SCALE GENOMIC DNA]</scope>
    <source>
        <strain evidence="1 2">TC2-24</strain>
    </source>
</reference>
<proteinExistence type="predicted"/>
<sequence length="88" mass="10085">MANKRTLKKCINLICEDLFAESVAVSLYGPENDRENAEAVLSSIVKMEDHYIKRISHPEPGIPAKKYYKDLREKFSSQVNEILDQINS</sequence>